<comment type="caution">
    <text evidence="1">The sequence shown here is derived from an EMBL/GenBank/DDBJ whole genome shotgun (WGS) entry which is preliminary data.</text>
</comment>
<evidence type="ECO:0000313" key="2">
    <source>
        <dbReference type="Proteomes" id="UP000016487"/>
    </source>
</evidence>
<dbReference type="Proteomes" id="UP000016487">
    <property type="component" value="Unassembled WGS sequence"/>
</dbReference>
<proteinExistence type="predicted"/>
<dbReference type="AlphaFoldDB" id="A0AAD4AFB1"/>
<protein>
    <submittedName>
        <fullName evidence="1">Uncharacterized protein</fullName>
    </submittedName>
</protein>
<accession>A0AAD4AFB1</accession>
<gene>
    <name evidence="1" type="ORF">PCIT_b0987</name>
</gene>
<reference evidence="1" key="1">
    <citation type="journal article" date="2012" name="J. Bacteriol.">
        <title>Genome sequences of type strains of seven species of the marine bacterium Pseudoalteromonas.</title>
        <authorList>
            <person name="Xie B.B."/>
            <person name="Shu Y.L."/>
            <person name="Qin Q.L."/>
            <person name="Rong J.C."/>
            <person name="Zhang X.Y."/>
            <person name="Chen X.L."/>
            <person name="Shi M."/>
            <person name="He H.L."/>
            <person name="Zhou B.C."/>
            <person name="Zhang Y.Z."/>
        </authorList>
    </citation>
    <scope>NUCLEOTIDE SEQUENCE</scope>
    <source>
        <strain evidence="1">DSM 8771</strain>
    </source>
</reference>
<organism evidence="1 2">
    <name type="scientific">Pseudoalteromonas citrea</name>
    <dbReference type="NCBI Taxonomy" id="43655"/>
    <lineage>
        <taxon>Bacteria</taxon>
        <taxon>Pseudomonadati</taxon>
        <taxon>Pseudomonadota</taxon>
        <taxon>Gammaproteobacteria</taxon>
        <taxon>Alteromonadales</taxon>
        <taxon>Pseudoalteromonadaceae</taxon>
        <taxon>Pseudoalteromonas</taxon>
    </lineage>
</organism>
<name>A0AAD4AFB1_9GAMM</name>
<evidence type="ECO:0000313" key="1">
    <source>
        <dbReference type="EMBL" id="KAF7764890.1"/>
    </source>
</evidence>
<dbReference type="EMBL" id="AHBZ03000027">
    <property type="protein sequence ID" value="KAF7764890.1"/>
    <property type="molecule type" value="Genomic_DNA"/>
</dbReference>
<reference evidence="1" key="2">
    <citation type="submission" date="2015-03" db="EMBL/GenBank/DDBJ databases">
        <title>Genome sequence of Pseudoalteromonas citrea.</title>
        <authorList>
            <person name="Xie B.-B."/>
            <person name="Rong J.-C."/>
            <person name="Qin Q.-L."/>
            <person name="Zhang Y.-Z."/>
        </authorList>
    </citation>
    <scope>NUCLEOTIDE SEQUENCE</scope>
    <source>
        <strain evidence="1">DSM 8771</strain>
    </source>
</reference>
<sequence length="52" mass="6084">MIFRWPGLLVLLCRSSNDDGLWIVDIGTIVGEQAKQSWWIINALCIYKLTWF</sequence>